<reference evidence="4" key="1">
    <citation type="submission" date="2016-11" db="EMBL/GenBank/DDBJ databases">
        <authorList>
            <person name="Jaros S."/>
            <person name="Januszkiewicz K."/>
            <person name="Wedrychowicz H."/>
        </authorList>
    </citation>
    <scope>NUCLEOTIDE SEQUENCE [LARGE SCALE GENOMIC DNA]</scope>
    <source>
        <strain evidence="4">CGMCC 4.3555</strain>
    </source>
</reference>
<feature type="transmembrane region" description="Helical" evidence="2">
    <location>
        <begin position="21"/>
        <end position="41"/>
    </location>
</feature>
<feature type="compositionally biased region" description="Polar residues" evidence="1">
    <location>
        <begin position="52"/>
        <end position="68"/>
    </location>
</feature>
<comment type="caution">
    <text evidence="3">The sequence shown here is derived from an EMBL/GenBank/DDBJ whole genome shotgun (WGS) entry which is preliminary data.</text>
</comment>
<evidence type="ECO:0000256" key="1">
    <source>
        <dbReference type="SAM" id="MobiDB-lite"/>
    </source>
</evidence>
<dbReference type="RefSeq" id="WP_143179638.1">
    <property type="nucleotide sequence ID" value="NZ_FRBK01000009.1"/>
</dbReference>
<protein>
    <submittedName>
        <fullName evidence="3">Uncharacterized protein</fullName>
    </submittedName>
</protein>
<dbReference type="EMBL" id="FRBK01000009">
    <property type="protein sequence ID" value="SHM25509.1"/>
    <property type="molecule type" value="Genomic_DNA"/>
</dbReference>
<keyword evidence="2" id="KW-0472">Membrane</keyword>
<accession>A0A9X8QUP1</accession>
<evidence type="ECO:0000313" key="3">
    <source>
        <dbReference type="EMBL" id="SHM25509.1"/>
    </source>
</evidence>
<gene>
    <name evidence="3" type="ORF">SAMN05216268_109268</name>
</gene>
<dbReference type="Proteomes" id="UP000184388">
    <property type="component" value="Unassembled WGS sequence"/>
</dbReference>
<organism evidence="3 4">
    <name type="scientific">Streptomyces yunnanensis</name>
    <dbReference type="NCBI Taxonomy" id="156453"/>
    <lineage>
        <taxon>Bacteria</taxon>
        <taxon>Bacillati</taxon>
        <taxon>Actinomycetota</taxon>
        <taxon>Actinomycetes</taxon>
        <taxon>Kitasatosporales</taxon>
        <taxon>Streptomycetaceae</taxon>
        <taxon>Streptomyces</taxon>
    </lineage>
</organism>
<proteinExistence type="predicted"/>
<evidence type="ECO:0000313" key="4">
    <source>
        <dbReference type="Proteomes" id="UP000184388"/>
    </source>
</evidence>
<keyword evidence="2" id="KW-0812">Transmembrane</keyword>
<name>A0A9X8QUP1_9ACTN</name>
<evidence type="ECO:0000256" key="2">
    <source>
        <dbReference type="SAM" id="Phobius"/>
    </source>
</evidence>
<sequence length="68" mass="7038">MTYTCRTTGGKRPCGDRLGPMLGWIWALGTIAAAGSLAAVIHHDLDRPGQAPTAQSLPDSATTTTGGW</sequence>
<dbReference type="AlphaFoldDB" id="A0A9X8QUP1"/>
<feature type="region of interest" description="Disordered" evidence="1">
    <location>
        <begin position="47"/>
        <end position="68"/>
    </location>
</feature>
<keyword evidence="2" id="KW-1133">Transmembrane helix</keyword>